<dbReference type="Pfam" id="PF12728">
    <property type="entry name" value="HTH_17"/>
    <property type="match status" value="1"/>
</dbReference>
<organism evidence="2 3">
    <name type="scientific">Enterocloster aldenensis</name>
    <dbReference type="NCBI Taxonomy" id="358742"/>
    <lineage>
        <taxon>Bacteria</taxon>
        <taxon>Bacillati</taxon>
        <taxon>Bacillota</taxon>
        <taxon>Clostridia</taxon>
        <taxon>Lachnospirales</taxon>
        <taxon>Lachnospiraceae</taxon>
        <taxon>Enterocloster</taxon>
    </lineage>
</organism>
<dbReference type="InterPro" id="IPR041657">
    <property type="entry name" value="HTH_17"/>
</dbReference>
<gene>
    <name evidence="2" type="ORF">L0N08_06735</name>
</gene>
<dbReference type="EMBL" id="JAKNGE010000006">
    <property type="protein sequence ID" value="MCG4745100.1"/>
    <property type="molecule type" value="Genomic_DNA"/>
</dbReference>
<feature type="domain" description="Helix-turn-helix" evidence="1">
    <location>
        <begin position="26"/>
        <end position="72"/>
    </location>
</feature>
<dbReference type="Proteomes" id="UP001299608">
    <property type="component" value="Unassembled WGS sequence"/>
</dbReference>
<protein>
    <submittedName>
        <fullName evidence="2">Helix-turn-helix domain-containing protein</fullName>
    </submittedName>
</protein>
<dbReference type="AlphaFoldDB" id="A0AAW5BLI3"/>
<feature type="non-terminal residue" evidence="2">
    <location>
        <position position="1"/>
    </location>
</feature>
<comment type="caution">
    <text evidence="2">The sequence shown here is derived from an EMBL/GenBank/DDBJ whole genome shotgun (WGS) entry which is preliminary data.</text>
</comment>
<proteinExistence type="predicted"/>
<evidence type="ECO:0000313" key="2">
    <source>
        <dbReference type="EMBL" id="MCG4745100.1"/>
    </source>
</evidence>
<sequence>LSLLFVPPAEGGGMGIYMFESYGEMVTINDICEILNICSNSAYQLLRTNQIKAFRIGRIWKIPRVSVEEFVLSMHSSNKGVH</sequence>
<accession>A0AAW5BLI3</accession>
<evidence type="ECO:0000313" key="3">
    <source>
        <dbReference type="Proteomes" id="UP001299608"/>
    </source>
</evidence>
<reference evidence="2" key="1">
    <citation type="submission" date="2022-01" db="EMBL/GenBank/DDBJ databases">
        <title>Collection of gut derived symbiotic bacterial strains cultured from healthy donors.</title>
        <authorList>
            <person name="Lin H."/>
            <person name="Kohout C."/>
            <person name="Waligurski E."/>
            <person name="Pamer E.G."/>
        </authorList>
    </citation>
    <scope>NUCLEOTIDE SEQUENCE</scope>
    <source>
        <strain evidence="2">DFI.6.55</strain>
    </source>
</reference>
<dbReference type="RefSeq" id="WP_238053448.1">
    <property type="nucleotide sequence ID" value="NZ_JAKNGE010000006.1"/>
</dbReference>
<evidence type="ECO:0000259" key="1">
    <source>
        <dbReference type="Pfam" id="PF12728"/>
    </source>
</evidence>
<name>A0AAW5BLI3_9FIRM</name>